<dbReference type="SUPFAM" id="SSF51905">
    <property type="entry name" value="FAD/NAD(P)-binding domain"/>
    <property type="match status" value="1"/>
</dbReference>
<dbReference type="InterPro" id="IPR023753">
    <property type="entry name" value="FAD/NAD-binding_dom"/>
</dbReference>
<dbReference type="PROSITE" id="PS00076">
    <property type="entry name" value="PYRIDINE_REDOX_1"/>
    <property type="match status" value="1"/>
</dbReference>
<feature type="binding site" evidence="14">
    <location>
        <position position="51"/>
    </location>
    <ligand>
        <name>FAD</name>
        <dbReference type="ChEBI" id="CHEBI:57692"/>
    </ligand>
</feature>
<keyword evidence="6 16" id="KW-0285">Flavoprotein</keyword>
<dbReference type="SUPFAM" id="SSF55424">
    <property type="entry name" value="FAD/NAD-linked reductases, dimerisation (C-terminal) domain"/>
    <property type="match status" value="1"/>
</dbReference>
<proteinExistence type="inferred from homology"/>
<evidence type="ECO:0000313" key="19">
    <source>
        <dbReference type="EMBL" id="SDO47218.1"/>
    </source>
</evidence>
<feature type="binding site" evidence="14">
    <location>
        <begin position="188"/>
        <end position="195"/>
    </location>
    <ligand>
        <name>NAD(+)</name>
        <dbReference type="ChEBI" id="CHEBI:57540"/>
    </ligand>
</feature>
<evidence type="ECO:0000256" key="3">
    <source>
        <dbReference type="ARBA" id="ARBA00012608"/>
    </source>
</evidence>
<keyword evidence="14" id="KW-0547">Nucleotide-binding</keyword>
<dbReference type="InterPro" id="IPR036188">
    <property type="entry name" value="FAD/NAD-bd_sf"/>
</dbReference>
<dbReference type="Gene3D" id="3.30.390.30">
    <property type="match status" value="1"/>
</dbReference>
<dbReference type="GO" id="GO:0004148">
    <property type="term" value="F:dihydrolipoyl dehydrogenase (NADH) activity"/>
    <property type="evidence" value="ECO:0007669"/>
    <property type="project" value="UniProtKB-EC"/>
</dbReference>
<evidence type="ECO:0000256" key="13">
    <source>
        <dbReference type="PIRSR" id="PIRSR000350-2"/>
    </source>
</evidence>
<dbReference type="AlphaFoldDB" id="A0A1H0JU04"/>
<evidence type="ECO:0000256" key="12">
    <source>
        <dbReference type="ARBA" id="ARBA00049187"/>
    </source>
</evidence>
<feature type="domain" description="Pyridine nucleotide-disulphide oxidoreductase dimerisation" evidence="17">
    <location>
        <begin position="354"/>
        <end position="463"/>
    </location>
</feature>
<dbReference type="InterPro" id="IPR012999">
    <property type="entry name" value="Pyr_OxRdtase_I_AS"/>
</dbReference>
<organism evidence="19 20">
    <name type="scientific">Halobacillus aidingensis</name>
    <dbReference type="NCBI Taxonomy" id="240303"/>
    <lineage>
        <taxon>Bacteria</taxon>
        <taxon>Bacillati</taxon>
        <taxon>Bacillota</taxon>
        <taxon>Bacilli</taxon>
        <taxon>Bacillales</taxon>
        <taxon>Bacillaceae</taxon>
        <taxon>Halobacillus</taxon>
    </lineage>
</organism>
<evidence type="ECO:0000259" key="17">
    <source>
        <dbReference type="Pfam" id="PF02852"/>
    </source>
</evidence>
<dbReference type="NCBIfam" id="TIGR01350">
    <property type="entry name" value="lipoamide_DH"/>
    <property type="match status" value="1"/>
</dbReference>
<evidence type="ECO:0000256" key="4">
    <source>
        <dbReference type="ARBA" id="ARBA00016961"/>
    </source>
</evidence>
<dbReference type="PANTHER" id="PTHR22912:SF217">
    <property type="entry name" value="DIHYDROLIPOYL DEHYDROGENASE"/>
    <property type="match status" value="1"/>
</dbReference>
<evidence type="ECO:0000313" key="20">
    <source>
        <dbReference type="Proteomes" id="UP000198860"/>
    </source>
</evidence>
<dbReference type="Proteomes" id="UP000198860">
    <property type="component" value="Unassembled WGS sequence"/>
</dbReference>
<evidence type="ECO:0000256" key="11">
    <source>
        <dbReference type="ARBA" id="ARBA00023284"/>
    </source>
</evidence>
<dbReference type="InterPro" id="IPR050151">
    <property type="entry name" value="Class-I_Pyr_Nuc-Dis_Oxidored"/>
</dbReference>
<evidence type="ECO:0000256" key="5">
    <source>
        <dbReference type="ARBA" id="ARBA00022490"/>
    </source>
</evidence>
<comment type="catalytic activity">
    <reaction evidence="12 16">
        <text>N(6)-[(R)-dihydrolipoyl]-L-lysyl-[protein] + NAD(+) = N(6)-[(R)-lipoyl]-L-lysyl-[protein] + NADH + H(+)</text>
        <dbReference type="Rhea" id="RHEA:15045"/>
        <dbReference type="Rhea" id="RHEA-COMP:10474"/>
        <dbReference type="Rhea" id="RHEA-COMP:10475"/>
        <dbReference type="ChEBI" id="CHEBI:15378"/>
        <dbReference type="ChEBI" id="CHEBI:57540"/>
        <dbReference type="ChEBI" id="CHEBI:57945"/>
        <dbReference type="ChEBI" id="CHEBI:83099"/>
        <dbReference type="ChEBI" id="CHEBI:83100"/>
        <dbReference type="EC" id="1.8.1.4"/>
    </reaction>
</comment>
<feature type="binding site" evidence="14">
    <location>
        <begin position="151"/>
        <end position="153"/>
    </location>
    <ligand>
        <name>FAD</name>
        <dbReference type="ChEBI" id="CHEBI:57692"/>
    </ligand>
</feature>
<dbReference type="GO" id="GO:0005737">
    <property type="term" value="C:cytoplasm"/>
    <property type="evidence" value="ECO:0007669"/>
    <property type="project" value="UniProtKB-SubCell"/>
</dbReference>
<sequence length="473" mass="50877">MAQEYDLVILGGGTGGYVAAIRASKLGLKTAIVEKRELGGTCLHRGCIPSKALLRSAEVFKQTKEADRYGISTENPTLNFTKVQERKQSIVDTLHKGVQGLMKKGKIDVFEGFGRILGPSIFSPTAGTISVEMNNGEENEMLIPKNVLVATGSRPKSLPGLEIDGEVVMSSDEALHMEELPESIIIVGGGVIGIEWASMLADFGVKVTVLEYLPHILPTEDEDISREMLKQMKKKGVDIVTSAKVLPDTIEKDNGVKVDAEVDGETVTYEAERMLVSVGRSANVDNIGLENTDIQVENGIIQTNDVYQTKESHIYAIGDVIGGMQLAHVASHEGMIAVEHMADQNPHPMNQDQVPSCIYSNPEVSSVGLTEKAAKEKGFDVKVGKFPFQAIGKALVHGETDGFVKIVADKESDDLLGVHMIGPHVTDMISEAALAQVLDATPWEIAETIHPHPTLSEAIGEAAMAVDGNQIHG</sequence>
<dbReference type="EC" id="1.8.1.4" evidence="3 16"/>
<evidence type="ECO:0000256" key="10">
    <source>
        <dbReference type="ARBA" id="ARBA00023157"/>
    </source>
</evidence>
<evidence type="ECO:0000256" key="7">
    <source>
        <dbReference type="ARBA" id="ARBA00022827"/>
    </source>
</evidence>
<comment type="similarity">
    <text evidence="2 16">Belongs to the class-I pyridine nucleotide-disulfide oxidoreductase family.</text>
</comment>
<dbReference type="STRING" id="240303.SAMN05421677_105131"/>
<keyword evidence="8 16" id="KW-0560">Oxidoreductase</keyword>
<dbReference type="EMBL" id="FNIZ01000005">
    <property type="protein sequence ID" value="SDO47218.1"/>
    <property type="molecule type" value="Genomic_DNA"/>
</dbReference>
<dbReference type="OrthoDB" id="9800167at2"/>
<dbReference type="FunFam" id="3.30.390.30:FF:000001">
    <property type="entry name" value="Dihydrolipoyl dehydrogenase"/>
    <property type="match status" value="1"/>
</dbReference>
<dbReference type="InterPro" id="IPR004099">
    <property type="entry name" value="Pyr_nucl-diS_OxRdtase_dimer"/>
</dbReference>
<comment type="subcellular location">
    <subcellularLocation>
        <location evidence="1">Cytoplasm</location>
    </subcellularLocation>
</comment>
<keyword evidence="5" id="KW-0963">Cytoplasm</keyword>
<feature type="binding site" evidence="14">
    <location>
        <position position="279"/>
    </location>
    <ligand>
        <name>NAD(+)</name>
        <dbReference type="ChEBI" id="CHEBI:57540"/>
    </ligand>
</feature>
<dbReference type="InterPro" id="IPR001100">
    <property type="entry name" value="Pyr_nuc-diS_OxRdtase"/>
</dbReference>
<dbReference type="PRINTS" id="PR00368">
    <property type="entry name" value="FADPNR"/>
</dbReference>
<evidence type="ECO:0000256" key="2">
    <source>
        <dbReference type="ARBA" id="ARBA00007532"/>
    </source>
</evidence>
<evidence type="ECO:0000256" key="8">
    <source>
        <dbReference type="ARBA" id="ARBA00023002"/>
    </source>
</evidence>
<comment type="miscellaneous">
    <text evidence="16">The active site is a redox-active disulfide bond.</text>
</comment>
<reference evidence="20" key="1">
    <citation type="submission" date="2016-10" db="EMBL/GenBank/DDBJ databases">
        <authorList>
            <person name="Varghese N."/>
            <person name="Submissions S."/>
        </authorList>
    </citation>
    <scope>NUCLEOTIDE SEQUENCE [LARGE SCALE GENOMIC DNA]</scope>
    <source>
        <strain evidence="20">CGMCC 1.3703</strain>
    </source>
</reference>
<dbReference type="Pfam" id="PF07992">
    <property type="entry name" value="Pyr_redox_2"/>
    <property type="match status" value="1"/>
</dbReference>
<evidence type="ECO:0000256" key="16">
    <source>
        <dbReference type="RuleBase" id="RU003692"/>
    </source>
</evidence>
<feature type="binding site" evidence="14">
    <location>
        <position position="211"/>
    </location>
    <ligand>
        <name>NAD(+)</name>
        <dbReference type="ChEBI" id="CHEBI:57540"/>
    </ligand>
</feature>
<evidence type="ECO:0000256" key="6">
    <source>
        <dbReference type="ARBA" id="ARBA00022630"/>
    </source>
</evidence>
<accession>A0A1H0JU04</accession>
<evidence type="ECO:0000259" key="18">
    <source>
        <dbReference type="Pfam" id="PF07992"/>
    </source>
</evidence>
<dbReference type="GO" id="GO:0050660">
    <property type="term" value="F:flavin adenine dinucleotide binding"/>
    <property type="evidence" value="ECO:0007669"/>
    <property type="project" value="InterPro"/>
</dbReference>
<feature type="active site" description="Proton acceptor" evidence="13">
    <location>
        <position position="452"/>
    </location>
</feature>
<keyword evidence="11 16" id="KW-0676">Redox-active center</keyword>
<feature type="domain" description="FAD/NAD(P)-binding" evidence="18">
    <location>
        <begin position="5"/>
        <end position="334"/>
    </location>
</feature>
<evidence type="ECO:0000256" key="1">
    <source>
        <dbReference type="ARBA" id="ARBA00004496"/>
    </source>
</evidence>
<evidence type="ECO:0000256" key="14">
    <source>
        <dbReference type="PIRSR" id="PIRSR000350-3"/>
    </source>
</evidence>
<keyword evidence="9 14" id="KW-0520">NAD</keyword>
<feature type="disulfide bond" description="Redox-active" evidence="15">
    <location>
        <begin position="42"/>
        <end position="47"/>
    </location>
</feature>
<keyword evidence="20" id="KW-1185">Reference proteome</keyword>
<dbReference type="RefSeq" id="WP_089651787.1">
    <property type="nucleotide sequence ID" value="NZ_FNIZ01000005.1"/>
</dbReference>
<comment type="cofactor">
    <cofactor evidence="14 16">
        <name>FAD</name>
        <dbReference type="ChEBI" id="CHEBI:57692"/>
    </cofactor>
    <text evidence="14 16">Binds 1 FAD per subunit.</text>
</comment>
<keyword evidence="7 14" id="KW-0274">FAD</keyword>
<dbReference type="PANTHER" id="PTHR22912">
    <property type="entry name" value="DISULFIDE OXIDOREDUCTASE"/>
    <property type="match status" value="1"/>
</dbReference>
<feature type="binding site" evidence="14">
    <location>
        <position position="114"/>
    </location>
    <ligand>
        <name>FAD</name>
        <dbReference type="ChEBI" id="CHEBI:57692"/>
    </ligand>
</feature>
<dbReference type="InterPro" id="IPR016156">
    <property type="entry name" value="FAD/NAD-linked_Rdtase_dimer_sf"/>
</dbReference>
<dbReference type="InterPro" id="IPR006258">
    <property type="entry name" value="Lipoamide_DH"/>
</dbReference>
<protein>
    <recommendedName>
        <fullName evidence="4 16">Dihydrolipoyl dehydrogenase</fullName>
        <ecNumber evidence="3 16">1.8.1.4</ecNumber>
    </recommendedName>
</protein>
<evidence type="ECO:0000256" key="9">
    <source>
        <dbReference type="ARBA" id="ARBA00023027"/>
    </source>
</evidence>
<dbReference type="Gene3D" id="3.50.50.60">
    <property type="entry name" value="FAD/NAD(P)-binding domain"/>
    <property type="match status" value="2"/>
</dbReference>
<dbReference type="PRINTS" id="PR00411">
    <property type="entry name" value="PNDRDTASEI"/>
</dbReference>
<dbReference type="Pfam" id="PF02852">
    <property type="entry name" value="Pyr_redox_dim"/>
    <property type="match status" value="1"/>
</dbReference>
<evidence type="ECO:0000256" key="15">
    <source>
        <dbReference type="PIRSR" id="PIRSR000350-4"/>
    </source>
</evidence>
<gene>
    <name evidence="19" type="ORF">SAMN05421677_105131</name>
</gene>
<keyword evidence="10" id="KW-1015">Disulfide bond</keyword>
<dbReference type="GO" id="GO:0006103">
    <property type="term" value="P:2-oxoglutarate metabolic process"/>
    <property type="evidence" value="ECO:0007669"/>
    <property type="project" value="TreeGrafter"/>
</dbReference>
<feature type="binding site" evidence="14">
    <location>
        <position position="319"/>
    </location>
    <ligand>
        <name>FAD</name>
        <dbReference type="ChEBI" id="CHEBI:57692"/>
    </ligand>
</feature>
<name>A0A1H0JU04_HALAD</name>
<dbReference type="PIRSF" id="PIRSF000350">
    <property type="entry name" value="Mercury_reductase_MerA"/>
    <property type="match status" value="1"/>
</dbReference>